<protein>
    <submittedName>
        <fullName evidence="1">DUF116 domain-containing protein</fullName>
    </submittedName>
</protein>
<gene>
    <name evidence="1" type="ORF">JK634_05565</name>
</gene>
<keyword evidence="2" id="KW-1185">Reference proteome</keyword>
<dbReference type="InterPro" id="IPR002829">
    <property type="entry name" value="DUF116"/>
</dbReference>
<name>A0A937FDJ2_9CLOT</name>
<reference evidence="1" key="1">
    <citation type="submission" date="2021-01" db="EMBL/GenBank/DDBJ databases">
        <title>Genome public.</title>
        <authorList>
            <person name="Liu C."/>
            <person name="Sun Q."/>
        </authorList>
    </citation>
    <scope>NUCLEOTIDE SEQUENCE</scope>
    <source>
        <strain evidence="1">YIM B02565</strain>
    </source>
</reference>
<evidence type="ECO:0000313" key="2">
    <source>
        <dbReference type="Proteomes" id="UP000623681"/>
    </source>
</evidence>
<dbReference type="PANTHER" id="PTHR43801">
    <property type="entry name" value="NUCLEOTIDE-BINDING PROTEIN-RELATED"/>
    <property type="match status" value="1"/>
</dbReference>
<accession>A0A937FDJ2</accession>
<dbReference type="AlphaFoldDB" id="A0A937FDJ2"/>
<dbReference type="Pfam" id="PF01976">
    <property type="entry name" value="DUF116"/>
    <property type="match status" value="1"/>
</dbReference>
<dbReference type="RefSeq" id="WP_202766650.1">
    <property type="nucleotide sequence ID" value="NZ_JAESWA010000019.1"/>
</dbReference>
<comment type="caution">
    <text evidence="1">The sequence shown here is derived from an EMBL/GenBank/DDBJ whole genome shotgun (WGS) entry which is preliminary data.</text>
</comment>
<dbReference type="Proteomes" id="UP000623681">
    <property type="component" value="Unassembled WGS sequence"/>
</dbReference>
<sequence length="392" mass="45520">MGKVITYYLGDEKNSAEEYYDVIKRFSKEIIGYVKENVGVFVENRMEYQNRIDPKKLKKKEEYYLEILILGVLWNEYINNAIKSRLLSKTILTRTVYFRVKGKKMKKVRIKIKGFLSTIISKNNKSLRKDVARSFNNVNKLIQWLKATGEFIYEVKCLQEWSNYLKTKNKEEIYQFLTRSINIANEFEEKSKITLGVYTKGVGSFLREVYPSHTWKEDVIYCGKREVQYHLNMVGAEILNRIYREDFLKTDEKRILLPGCMRNNLEEECRGIRTEYGYVCINCKSDCAVSKLSLMGKKYGVKVFVIPHESLIYENTNIEDKSIGIIGVVCVLNLISGGMKAKSIGFIPQCVILNYCGCKNHWDEEGIITNLDINKLFNVLAISDTSADINIK</sequence>
<evidence type="ECO:0000313" key="1">
    <source>
        <dbReference type="EMBL" id="MBL4931264.1"/>
    </source>
</evidence>
<organism evidence="1 2">
    <name type="scientific">Clostridium paridis</name>
    <dbReference type="NCBI Taxonomy" id="2803863"/>
    <lineage>
        <taxon>Bacteria</taxon>
        <taxon>Bacillati</taxon>
        <taxon>Bacillota</taxon>
        <taxon>Clostridia</taxon>
        <taxon>Eubacteriales</taxon>
        <taxon>Clostridiaceae</taxon>
        <taxon>Clostridium</taxon>
    </lineage>
</organism>
<dbReference type="EMBL" id="JAESWA010000019">
    <property type="protein sequence ID" value="MBL4931264.1"/>
    <property type="molecule type" value="Genomic_DNA"/>
</dbReference>
<dbReference type="PANTHER" id="PTHR43801:SF1">
    <property type="entry name" value="POLYPRENYL SYNTHETASE"/>
    <property type="match status" value="1"/>
</dbReference>
<proteinExistence type="predicted"/>